<evidence type="ECO:0000313" key="3">
    <source>
        <dbReference type="EMBL" id="CAG9327077.1"/>
    </source>
</evidence>
<name>A0AAU9JRT4_9CILI</name>
<proteinExistence type="predicted"/>
<accession>A0AAU9JRT4</accession>
<sequence length="277" mass="32663">MAQFLELENLKLRREIKELQSALHEIGREVSYDKPRKDYEKLHRRRERLKREIAEKVNKGIYEPPKSPELYEKPKKFEENFENEEDSDYLKSYESDRTLKEDELKRNDSLQLEFLKLKASVEQINQSIENLQENSLRKSSKKLKDSFGSYYSDEKGELENDEVIVDTKTSKRLVNVLCQEIEALRAENSELKLQMRKVSKSPKRKRIEEKKPMKFNRWQSATRGSLKSPMKIKDTTLVFECAQNRLHNCSACDLLLSHGYSTKCCSSHGITCKNFQK</sequence>
<dbReference type="EMBL" id="CAJZBQ010000042">
    <property type="protein sequence ID" value="CAG9327077.1"/>
    <property type="molecule type" value="Genomic_DNA"/>
</dbReference>
<dbReference type="AlphaFoldDB" id="A0AAU9JRT4"/>
<feature type="coiled-coil region" evidence="1">
    <location>
        <begin position="174"/>
        <end position="201"/>
    </location>
</feature>
<keyword evidence="4" id="KW-1185">Reference proteome</keyword>
<feature type="coiled-coil region" evidence="1">
    <location>
        <begin position="2"/>
        <end position="59"/>
    </location>
</feature>
<gene>
    <name evidence="3" type="ORF">BSTOLATCC_MIC43074</name>
</gene>
<organism evidence="3 4">
    <name type="scientific">Blepharisma stoltei</name>
    <dbReference type="NCBI Taxonomy" id="1481888"/>
    <lineage>
        <taxon>Eukaryota</taxon>
        <taxon>Sar</taxon>
        <taxon>Alveolata</taxon>
        <taxon>Ciliophora</taxon>
        <taxon>Postciliodesmatophora</taxon>
        <taxon>Heterotrichea</taxon>
        <taxon>Heterotrichida</taxon>
        <taxon>Blepharismidae</taxon>
        <taxon>Blepharisma</taxon>
    </lineage>
</organism>
<evidence type="ECO:0000256" key="2">
    <source>
        <dbReference type="SAM" id="MobiDB-lite"/>
    </source>
</evidence>
<protein>
    <submittedName>
        <fullName evidence="3">Uncharacterized protein</fullName>
    </submittedName>
</protein>
<feature type="compositionally biased region" description="Basic and acidic residues" evidence="2">
    <location>
        <begin position="69"/>
        <end position="79"/>
    </location>
</feature>
<comment type="caution">
    <text evidence="3">The sequence shown here is derived from an EMBL/GenBank/DDBJ whole genome shotgun (WGS) entry which is preliminary data.</text>
</comment>
<reference evidence="3" key="1">
    <citation type="submission" date="2021-09" db="EMBL/GenBank/DDBJ databases">
        <authorList>
            <consortium name="AG Swart"/>
            <person name="Singh M."/>
            <person name="Singh A."/>
            <person name="Seah K."/>
            <person name="Emmerich C."/>
        </authorList>
    </citation>
    <scope>NUCLEOTIDE SEQUENCE</scope>
    <source>
        <strain evidence="3">ATCC30299</strain>
    </source>
</reference>
<evidence type="ECO:0000256" key="1">
    <source>
        <dbReference type="SAM" id="Coils"/>
    </source>
</evidence>
<dbReference type="Proteomes" id="UP001162131">
    <property type="component" value="Unassembled WGS sequence"/>
</dbReference>
<keyword evidence="1" id="KW-0175">Coiled coil</keyword>
<feature type="region of interest" description="Disordered" evidence="2">
    <location>
        <begin position="59"/>
        <end position="94"/>
    </location>
</feature>
<evidence type="ECO:0000313" key="4">
    <source>
        <dbReference type="Proteomes" id="UP001162131"/>
    </source>
</evidence>